<dbReference type="Pfam" id="PF14223">
    <property type="entry name" value="Retrotran_gag_2"/>
    <property type="match status" value="1"/>
</dbReference>
<evidence type="ECO:0000256" key="1">
    <source>
        <dbReference type="SAM" id="Coils"/>
    </source>
</evidence>
<keyword evidence="3" id="KW-1185">Reference proteome</keyword>
<dbReference type="Gene3D" id="4.10.60.10">
    <property type="entry name" value="Zinc finger, CCHC-type"/>
    <property type="match status" value="1"/>
</dbReference>
<dbReference type="EMBL" id="PGOL01000134">
    <property type="protein sequence ID" value="PKI75972.1"/>
    <property type="molecule type" value="Genomic_DNA"/>
</dbReference>
<dbReference type="AlphaFoldDB" id="A0A2I0L5K3"/>
<sequence length="205" mass="23667">MNHLSSILNDKRLTRPNLSDWLHNLNNVMNIESITYILETKPVLALGVEVTDEELSNYELWHANDLKVRCYMLASMSDKLQRQHENMKSAREVLKQLKELYGENSITSRYEISKELFRARMLERADVTSLSTMANKRKDQDVILVTEASTTRVSKQMGKKKKGAVEKGTCFYCGKDGHWKRSYPHCLESLKAIKRKKPSEGTSKQ</sequence>
<evidence type="ECO:0000313" key="2">
    <source>
        <dbReference type="EMBL" id="PKI75972.1"/>
    </source>
</evidence>
<protein>
    <recommendedName>
        <fullName evidence="4">CCHC-type domain-containing protein</fullName>
    </recommendedName>
</protein>
<dbReference type="Proteomes" id="UP000233551">
    <property type="component" value="Unassembled WGS sequence"/>
</dbReference>
<keyword evidence="1" id="KW-0175">Coiled coil</keyword>
<dbReference type="InterPro" id="IPR036875">
    <property type="entry name" value="Znf_CCHC_sf"/>
</dbReference>
<evidence type="ECO:0000313" key="3">
    <source>
        <dbReference type="Proteomes" id="UP000233551"/>
    </source>
</evidence>
<dbReference type="GO" id="GO:0003676">
    <property type="term" value="F:nucleic acid binding"/>
    <property type="evidence" value="ECO:0007669"/>
    <property type="project" value="InterPro"/>
</dbReference>
<feature type="coiled-coil region" evidence="1">
    <location>
        <begin position="73"/>
        <end position="100"/>
    </location>
</feature>
<dbReference type="SUPFAM" id="SSF57756">
    <property type="entry name" value="Retrovirus zinc finger-like domains"/>
    <property type="match status" value="1"/>
</dbReference>
<accession>A0A2I0L5K3</accession>
<name>A0A2I0L5K3_PUNGR</name>
<reference evidence="2 3" key="1">
    <citation type="submission" date="2017-11" db="EMBL/GenBank/DDBJ databases">
        <title>De-novo sequencing of pomegranate (Punica granatum L.) genome.</title>
        <authorList>
            <person name="Akparov Z."/>
            <person name="Amiraslanov A."/>
            <person name="Hajiyeva S."/>
            <person name="Abbasov M."/>
            <person name="Kaur K."/>
            <person name="Hamwieh A."/>
            <person name="Solovyev V."/>
            <person name="Salamov A."/>
            <person name="Braich B."/>
            <person name="Kosarev P."/>
            <person name="Mahmoud A."/>
            <person name="Hajiyev E."/>
            <person name="Babayeva S."/>
            <person name="Izzatullayeva V."/>
            <person name="Mammadov A."/>
            <person name="Mammadov A."/>
            <person name="Sharifova S."/>
            <person name="Ojaghi J."/>
            <person name="Eynullazada K."/>
            <person name="Bayramov B."/>
            <person name="Abdulazimova A."/>
            <person name="Shahmuradov I."/>
        </authorList>
    </citation>
    <scope>NUCLEOTIDE SEQUENCE [LARGE SCALE GENOMIC DNA]</scope>
    <source>
        <strain evidence="3">cv. AG2017</strain>
        <tissue evidence="2">Leaf</tissue>
    </source>
</reference>
<comment type="caution">
    <text evidence="2">The sequence shown here is derived from an EMBL/GenBank/DDBJ whole genome shotgun (WGS) entry which is preliminary data.</text>
</comment>
<gene>
    <name evidence="2" type="ORF">CRG98_003630</name>
</gene>
<evidence type="ECO:0008006" key="4">
    <source>
        <dbReference type="Google" id="ProtNLM"/>
    </source>
</evidence>
<dbReference type="GO" id="GO:0008270">
    <property type="term" value="F:zinc ion binding"/>
    <property type="evidence" value="ECO:0007669"/>
    <property type="project" value="InterPro"/>
</dbReference>
<proteinExistence type="predicted"/>
<organism evidence="2 3">
    <name type="scientific">Punica granatum</name>
    <name type="common">Pomegranate</name>
    <dbReference type="NCBI Taxonomy" id="22663"/>
    <lineage>
        <taxon>Eukaryota</taxon>
        <taxon>Viridiplantae</taxon>
        <taxon>Streptophyta</taxon>
        <taxon>Embryophyta</taxon>
        <taxon>Tracheophyta</taxon>
        <taxon>Spermatophyta</taxon>
        <taxon>Magnoliopsida</taxon>
        <taxon>eudicotyledons</taxon>
        <taxon>Gunneridae</taxon>
        <taxon>Pentapetalae</taxon>
        <taxon>rosids</taxon>
        <taxon>malvids</taxon>
        <taxon>Myrtales</taxon>
        <taxon>Lythraceae</taxon>
        <taxon>Punica</taxon>
    </lineage>
</organism>